<feature type="compositionally biased region" description="Polar residues" evidence="2">
    <location>
        <begin position="274"/>
        <end position="285"/>
    </location>
</feature>
<keyword evidence="5" id="KW-1185">Reference proteome</keyword>
<keyword evidence="1" id="KW-0862">Zinc</keyword>
<dbReference type="EMBL" id="JAUCMX010000024">
    <property type="protein sequence ID" value="KAK3512028.1"/>
    <property type="molecule type" value="Genomic_DNA"/>
</dbReference>
<dbReference type="GO" id="GO:0008270">
    <property type="term" value="F:zinc ion binding"/>
    <property type="evidence" value="ECO:0007669"/>
    <property type="project" value="UniProtKB-KW"/>
</dbReference>
<organism evidence="4 5">
    <name type="scientific">Hemibagrus guttatus</name>
    <dbReference type="NCBI Taxonomy" id="175788"/>
    <lineage>
        <taxon>Eukaryota</taxon>
        <taxon>Metazoa</taxon>
        <taxon>Chordata</taxon>
        <taxon>Craniata</taxon>
        <taxon>Vertebrata</taxon>
        <taxon>Euteleostomi</taxon>
        <taxon>Actinopterygii</taxon>
        <taxon>Neopterygii</taxon>
        <taxon>Teleostei</taxon>
        <taxon>Ostariophysi</taxon>
        <taxon>Siluriformes</taxon>
        <taxon>Bagridae</taxon>
        <taxon>Hemibagrus</taxon>
    </lineage>
</organism>
<feature type="region of interest" description="Disordered" evidence="2">
    <location>
        <begin position="61"/>
        <end position="85"/>
    </location>
</feature>
<feature type="region of interest" description="Disordered" evidence="2">
    <location>
        <begin position="274"/>
        <end position="303"/>
    </location>
</feature>
<dbReference type="AlphaFoldDB" id="A0AAE0UNT2"/>
<dbReference type="InterPro" id="IPR013087">
    <property type="entry name" value="Znf_C2H2_type"/>
</dbReference>
<name>A0AAE0UNT2_9TELE</name>
<sequence>MNGALYISFFQGQLESVLEQVVQLAVTEITGTVGASLSSMLLETARKEQDNQRLRDTIITSAGRVESSDPEPPHAAPRPAAHPDSLRYELKRRAVGQLKVVMERVLEFAVRELSKIVEDSFDDVLLELRKTERESEELMEKLRGAAEEDGAGEAEMKKPQVEPVRSPNNTDVVKVEEIADEKEQGTEQMQSTEDSAPPAVISVSQDWVPVLDQVFGQKWCADIWPVKEPGDVKVEQPCFPSEEPIRQDSEPHSKDDQSDRPQWLQDSGALTVTFDAQQTSETSLKGKTPQIKKSRQTGRQTHRPKFDAVCLGHVTLSIVPLCFCPLGDDVQLKSPSMLHRLLTLPSQLLDGEEESMESEESLLNAITSLHAAQTPHQDATGADDGAGDLEDQEEEEAKPRSCRGGRKNHVCKTCGRKFSRAHLLKAHRFTHKEARSPFSKLHTHTCTDSGKTT</sequence>
<dbReference type="Proteomes" id="UP001274896">
    <property type="component" value="Unassembled WGS sequence"/>
</dbReference>
<feature type="region of interest" description="Disordered" evidence="2">
    <location>
        <begin position="372"/>
        <end position="407"/>
    </location>
</feature>
<evidence type="ECO:0000259" key="3">
    <source>
        <dbReference type="PROSITE" id="PS50157"/>
    </source>
</evidence>
<comment type="caution">
    <text evidence="4">The sequence shown here is derived from an EMBL/GenBank/DDBJ whole genome shotgun (WGS) entry which is preliminary data.</text>
</comment>
<protein>
    <recommendedName>
        <fullName evidence="3">C2H2-type domain-containing protein</fullName>
    </recommendedName>
</protein>
<reference evidence="4" key="1">
    <citation type="submission" date="2023-06" db="EMBL/GenBank/DDBJ databases">
        <title>Male Hemibagrus guttatus genome.</title>
        <authorList>
            <person name="Bian C."/>
        </authorList>
    </citation>
    <scope>NUCLEOTIDE SEQUENCE</scope>
    <source>
        <strain evidence="4">Male_cb2023</strain>
        <tissue evidence="4">Muscle</tissue>
    </source>
</reference>
<dbReference type="PROSITE" id="PS00028">
    <property type="entry name" value="ZINC_FINGER_C2H2_1"/>
    <property type="match status" value="1"/>
</dbReference>
<feature type="compositionally biased region" description="Basic residues" evidence="2">
    <location>
        <begin position="290"/>
        <end position="303"/>
    </location>
</feature>
<evidence type="ECO:0000256" key="2">
    <source>
        <dbReference type="SAM" id="MobiDB-lite"/>
    </source>
</evidence>
<evidence type="ECO:0000313" key="4">
    <source>
        <dbReference type="EMBL" id="KAK3512028.1"/>
    </source>
</evidence>
<keyword evidence="1" id="KW-0479">Metal-binding</keyword>
<accession>A0AAE0UNT2</accession>
<proteinExistence type="predicted"/>
<evidence type="ECO:0000313" key="5">
    <source>
        <dbReference type="Proteomes" id="UP001274896"/>
    </source>
</evidence>
<feature type="domain" description="C2H2-type" evidence="3">
    <location>
        <begin position="409"/>
        <end position="436"/>
    </location>
</feature>
<feature type="compositionally biased region" description="Acidic residues" evidence="2">
    <location>
        <begin position="385"/>
        <end position="396"/>
    </location>
</feature>
<feature type="compositionally biased region" description="Basic and acidic residues" evidence="2">
    <location>
        <begin position="243"/>
        <end position="259"/>
    </location>
</feature>
<feature type="region of interest" description="Disordered" evidence="2">
    <location>
        <begin position="144"/>
        <end position="173"/>
    </location>
</feature>
<keyword evidence="1" id="KW-0863">Zinc-finger</keyword>
<gene>
    <name evidence="4" type="ORF">QTP70_028110</name>
</gene>
<dbReference type="InterPro" id="IPR036236">
    <property type="entry name" value="Znf_C2H2_sf"/>
</dbReference>
<feature type="region of interest" description="Disordered" evidence="2">
    <location>
        <begin position="234"/>
        <end position="262"/>
    </location>
</feature>
<evidence type="ECO:0000256" key="1">
    <source>
        <dbReference type="PROSITE-ProRule" id="PRU00042"/>
    </source>
</evidence>
<dbReference type="SUPFAM" id="SSF57667">
    <property type="entry name" value="beta-beta-alpha zinc fingers"/>
    <property type="match status" value="1"/>
</dbReference>
<dbReference type="PROSITE" id="PS50157">
    <property type="entry name" value="ZINC_FINGER_C2H2_2"/>
    <property type="match status" value="1"/>
</dbReference>